<evidence type="ECO:0000313" key="15">
    <source>
        <dbReference type="EMBL" id="HEB13966.1"/>
    </source>
</evidence>
<keyword evidence="7" id="KW-0413">Isomerase</keyword>
<dbReference type="GO" id="GO:0005829">
    <property type="term" value="C:cytosol"/>
    <property type="evidence" value="ECO:0007669"/>
    <property type="project" value="TreeGrafter"/>
</dbReference>
<dbReference type="FunFam" id="1.10.10.160:FF:000001">
    <property type="entry name" value="ATP-dependent DNA helicase"/>
    <property type="match status" value="1"/>
</dbReference>
<dbReference type="EC" id="5.6.2.4" evidence="9"/>
<evidence type="ECO:0000256" key="1">
    <source>
        <dbReference type="ARBA" id="ARBA00009922"/>
    </source>
</evidence>
<dbReference type="CDD" id="cd17932">
    <property type="entry name" value="DEXQc_UvrD"/>
    <property type="match status" value="1"/>
</dbReference>
<evidence type="ECO:0000256" key="6">
    <source>
        <dbReference type="ARBA" id="ARBA00023125"/>
    </source>
</evidence>
<comment type="caution">
    <text evidence="15">The sequence shown here is derived from an EMBL/GenBank/DDBJ whole genome shotgun (WGS) entry which is preliminary data.</text>
</comment>
<feature type="domain" description="UvrD-like helicase ATP-binding" evidence="13">
    <location>
        <begin position="6"/>
        <end position="284"/>
    </location>
</feature>
<keyword evidence="3 11" id="KW-0378">Hydrolase</keyword>
<evidence type="ECO:0000256" key="11">
    <source>
        <dbReference type="PROSITE-ProRule" id="PRU00560"/>
    </source>
</evidence>
<dbReference type="GO" id="GO:0043138">
    <property type="term" value="F:3'-5' DNA helicase activity"/>
    <property type="evidence" value="ECO:0007669"/>
    <property type="project" value="UniProtKB-EC"/>
</dbReference>
<comment type="similarity">
    <text evidence="1">Belongs to the helicase family. UvrD subfamily.</text>
</comment>
<reference evidence="15" key="1">
    <citation type="journal article" date="2020" name="mSystems">
        <title>Genome- and Community-Level Interaction Insights into Carbon Utilization and Element Cycling Functions of Hydrothermarchaeota in Hydrothermal Sediment.</title>
        <authorList>
            <person name="Zhou Z."/>
            <person name="Liu Y."/>
            <person name="Xu W."/>
            <person name="Pan J."/>
            <person name="Luo Z.H."/>
            <person name="Li M."/>
        </authorList>
    </citation>
    <scope>NUCLEOTIDE SEQUENCE [LARGE SCALE GENOMIC DNA]</scope>
    <source>
        <strain evidence="15">HyVt-365</strain>
    </source>
</reference>
<comment type="catalytic activity">
    <reaction evidence="10">
        <text>ATP + H2O = ADP + phosphate + H(+)</text>
        <dbReference type="Rhea" id="RHEA:13065"/>
        <dbReference type="ChEBI" id="CHEBI:15377"/>
        <dbReference type="ChEBI" id="CHEBI:15378"/>
        <dbReference type="ChEBI" id="CHEBI:30616"/>
        <dbReference type="ChEBI" id="CHEBI:43474"/>
        <dbReference type="ChEBI" id="CHEBI:456216"/>
        <dbReference type="EC" id="5.6.2.4"/>
    </reaction>
</comment>
<protein>
    <recommendedName>
        <fullName evidence="9">DNA 3'-5' helicase</fullName>
        <ecNumber evidence="9">5.6.2.4</ecNumber>
    </recommendedName>
</protein>
<keyword evidence="4 11" id="KW-0347">Helicase</keyword>
<evidence type="ECO:0000256" key="8">
    <source>
        <dbReference type="ARBA" id="ARBA00034617"/>
    </source>
</evidence>
<feature type="compositionally biased region" description="Polar residues" evidence="12">
    <location>
        <begin position="1"/>
        <end position="10"/>
    </location>
</feature>
<evidence type="ECO:0000256" key="2">
    <source>
        <dbReference type="ARBA" id="ARBA00022741"/>
    </source>
</evidence>
<evidence type="ECO:0000256" key="12">
    <source>
        <dbReference type="SAM" id="MobiDB-lite"/>
    </source>
</evidence>
<dbReference type="SUPFAM" id="SSF52540">
    <property type="entry name" value="P-loop containing nucleoside triphosphate hydrolases"/>
    <property type="match status" value="1"/>
</dbReference>
<evidence type="ECO:0000256" key="10">
    <source>
        <dbReference type="ARBA" id="ARBA00048988"/>
    </source>
</evidence>
<accession>A0A7C1NMB7</accession>
<dbReference type="InterPro" id="IPR013986">
    <property type="entry name" value="DExx_box_DNA_helicase_dom_sf"/>
</dbReference>
<dbReference type="PROSITE" id="PS51217">
    <property type="entry name" value="UVRD_HELICASE_CTER"/>
    <property type="match status" value="1"/>
</dbReference>
<gene>
    <name evidence="15" type="ORF">ENI09_00950</name>
</gene>
<feature type="non-terminal residue" evidence="15">
    <location>
        <position position="488"/>
    </location>
</feature>
<dbReference type="GO" id="GO:0003677">
    <property type="term" value="F:DNA binding"/>
    <property type="evidence" value="ECO:0007669"/>
    <property type="project" value="UniProtKB-KW"/>
</dbReference>
<feature type="binding site" evidence="11">
    <location>
        <begin position="27"/>
        <end position="34"/>
    </location>
    <ligand>
        <name>ATP</name>
        <dbReference type="ChEBI" id="CHEBI:30616"/>
    </ligand>
</feature>
<dbReference type="InterPro" id="IPR014017">
    <property type="entry name" value="DNA_helicase_UvrD-like_C"/>
</dbReference>
<dbReference type="PANTHER" id="PTHR11070:SF2">
    <property type="entry name" value="ATP-DEPENDENT DNA HELICASE SRS2"/>
    <property type="match status" value="1"/>
</dbReference>
<dbReference type="GO" id="GO:0033202">
    <property type="term" value="C:DNA helicase complex"/>
    <property type="evidence" value="ECO:0007669"/>
    <property type="project" value="TreeGrafter"/>
</dbReference>
<dbReference type="InterPro" id="IPR000212">
    <property type="entry name" value="DNA_helicase_UvrD/REP"/>
</dbReference>
<dbReference type="AlphaFoldDB" id="A0A7C1NMB7"/>
<dbReference type="Gene3D" id="1.10.486.10">
    <property type="entry name" value="PCRA, domain 4"/>
    <property type="match status" value="2"/>
</dbReference>
<dbReference type="PROSITE" id="PS51198">
    <property type="entry name" value="UVRD_HELICASE_ATP_BIND"/>
    <property type="match status" value="1"/>
</dbReference>
<keyword evidence="2 11" id="KW-0547">Nucleotide-binding</keyword>
<evidence type="ECO:0000256" key="5">
    <source>
        <dbReference type="ARBA" id="ARBA00022840"/>
    </source>
</evidence>
<dbReference type="InterPro" id="IPR014016">
    <property type="entry name" value="UvrD-like_ATP-bd"/>
</dbReference>
<sequence length="488" mass="55232">METSTFSLNPEQKEAVSHTGGPSLVAAGPGSGKTRILTHKIAHLIKEMEVSPQKILAVTFTNKAAQEMRERVAALIGQDVGGMWIGTFHATCAKTLRIDGEEVGIPKSFVIYDENDRKSLIKKIIKASGLEGRFSPHSIQSAISNAKNELIGHEEYEQLAGGYFQEIVAEIFVKYQQKLKEADALDFDDLLFKAVRLLKDQPQILEKWQKRFLHILVDEYQDTNRAQYELVQLLSQKHQNLTVVGDMSQAIYSWRGADFRNILRFEKDYPKAKIFRLSQNYRSTKTILSAAKSLIEHNKTHIPLDLWTQNGNGLPIVVSEVQSELDEAYYITSQIRSMRSGGGIAKFSDFAVLYRTNAQSRVLEEVFMREGIPYVLIGGFKFYERKEVKDLLAYLKLLLNSKDTVSFQRAEKIGKRRLKNFLEIAGPETLNEPPVVILDKILKATKYIEYLNDGTEQGQSRIENAKELRSVAAPFSTLGEFLEHVALV</sequence>
<dbReference type="Gene3D" id="1.10.10.160">
    <property type="match status" value="1"/>
</dbReference>
<keyword evidence="5 11" id="KW-0067">ATP-binding</keyword>
<evidence type="ECO:0000259" key="14">
    <source>
        <dbReference type="PROSITE" id="PS51217"/>
    </source>
</evidence>
<evidence type="ECO:0000256" key="4">
    <source>
        <dbReference type="ARBA" id="ARBA00022806"/>
    </source>
</evidence>
<dbReference type="Proteomes" id="UP000885744">
    <property type="component" value="Unassembled WGS sequence"/>
</dbReference>
<dbReference type="GO" id="GO:0005524">
    <property type="term" value="F:ATP binding"/>
    <property type="evidence" value="ECO:0007669"/>
    <property type="project" value="UniProtKB-UniRule"/>
</dbReference>
<organism evidence="15">
    <name type="scientific">candidate division WWE3 bacterium</name>
    <dbReference type="NCBI Taxonomy" id="2053526"/>
    <lineage>
        <taxon>Bacteria</taxon>
        <taxon>Katanobacteria</taxon>
    </lineage>
</organism>
<dbReference type="Pfam" id="PF13361">
    <property type="entry name" value="UvrD_C"/>
    <property type="match status" value="1"/>
</dbReference>
<evidence type="ECO:0000256" key="9">
    <source>
        <dbReference type="ARBA" id="ARBA00034808"/>
    </source>
</evidence>
<evidence type="ECO:0000256" key="3">
    <source>
        <dbReference type="ARBA" id="ARBA00022801"/>
    </source>
</evidence>
<dbReference type="Pfam" id="PF00580">
    <property type="entry name" value="UvrD-helicase"/>
    <property type="match status" value="1"/>
</dbReference>
<dbReference type="EMBL" id="DRHH01000040">
    <property type="protein sequence ID" value="HEB13966.1"/>
    <property type="molecule type" value="Genomic_DNA"/>
</dbReference>
<comment type="catalytic activity">
    <reaction evidence="8">
        <text>Couples ATP hydrolysis with the unwinding of duplex DNA by translocating in the 3'-5' direction.</text>
        <dbReference type="EC" id="5.6.2.4"/>
    </reaction>
</comment>
<dbReference type="PANTHER" id="PTHR11070">
    <property type="entry name" value="UVRD / RECB / PCRA DNA HELICASE FAMILY MEMBER"/>
    <property type="match status" value="1"/>
</dbReference>
<dbReference type="GO" id="GO:0016787">
    <property type="term" value="F:hydrolase activity"/>
    <property type="evidence" value="ECO:0007669"/>
    <property type="project" value="UniProtKB-UniRule"/>
</dbReference>
<feature type="domain" description="UvrD-like helicase C-terminal" evidence="14">
    <location>
        <begin position="285"/>
        <end position="488"/>
    </location>
</feature>
<dbReference type="GO" id="GO:0000725">
    <property type="term" value="P:recombinational repair"/>
    <property type="evidence" value="ECO:0007669"/>
    <property type="project" value="TreeGrafter"/>
</dbReference>
<evidence type="ECO:0000259" key="13">
    <source>
        <dbReference type="PROSITE" id="PS51198"/>
    </source>
</evidence>
<name>A0A7C1NMB7_UNCKA</name>
<dbReference type="InterPro" id="IPR027417">
    <property type="entry name" value="P-loop_NTPase"/>
</dbReference>
<proteinExistence type="inferred from homology"/>
<evidence type="ECO:0000256" key="7">
    <source>
        <dbReference type="ARBA" id="ARBA00023235"/>
    </source>
</evidence>
<dbReference type="Gene3D" id="3.40.50.300">
    <property type="entry name" value="P-loop containing nucleotide triphosphate hydrolases"/>
    <property type="match status" value="2"/>
</dbReference>
<dbReference type="GO" id="GO:0009314">
    <property type="term" value="P:response to radiation"/>
    <property type="evidence" value="ECO:0007669"/>
    <property type="project" value="UniProtKB-ARBA"/>
</dbReference>
<keyword evidence="6" id="KW-0238">DNA-binding</keyword>
<feature type="region of interest" description="Disordered" evidence="12">
    <location>
        <begin position="1"/>
        <end position="30"/>
    </location>
</feature>